<feature type="region of interest" description="Disordered" evidence="6">
    <location>
        <begin position="400"/>
        <end position="424"/>
    </location>
</feature>
<evidence type="ECO:0000256" key="1">
    <source>
        <dbReference type="ARBA" id="ARBA00004651"/>
    </source>
</evidence>
<name>A0ABT0X5Y4_9ACTN</name>
<evidence type="ECO:0000256" key="3">
    <source>
        <dbReference type="ARBA" id="ARBA00022692"/>
    </source>
</evidence>
<evidence type="ECO:0000256" key="5">
    <source>
        <dbReference type="ARBA" id="ARBA00023136"/>
    </source>
</evidence>
<gene>
    <name evidence="8" type="ORF">M1E25_11330</name>
</gene>
<feature type="compositionally biased region" description="Low complexity" evidence="6">
    <location>
        <begin position="400"/>
        <end position="417"/>
    </location>
</feature>
<dbReference type="PANTHER" id="PTHR23513">
    <property type="entry name" value="INTEGRAL MEMBRANE EFFLUX PROTEIN-RELATED"/>
    <property type="match status" value="1"/>
</dbReference>
<feature type="transmembrane region" description="Helical" evidence="7">
    <location>
        <begin position="370"/>
        <end position="390"/>
    </location>
</feature>
<reference evidence="8" key="1">
    <citation type="journal article" date="2023" name="Int. J. Syst. Evol. Microbiol.">
        <title>Streptomyces meridianus sp. nov. isolated from brackish water of the Tagus estuary in Alcochete, Portugal.</title>
        <authorList>
            <person name="Santos J.D.N."/>
            <person name="Klimek D."/>
            <person name="Calusinska M."/>
            <person name="Lobo Da Cunha A."/>
            <person name="Catita J."/>
            <person name="Goncalves H."/>
            <person name="Gonzalez I."/>
            <person name="Reyes F."/>
            <person name="Lage O.M."/>
        </authorList>
    </citation>
    <scope>NUCLEOTIDE SEQUENCE</scope>
    <source>
        <strain evidence="8">MTZ3.1</strain>
    </source>
</reference>
<feature type="transmembrane region" description="Helical" evidence="7">
    <location>
        <begin position="277"/>
        <end position="295"/>
    </location>
</feature>
<dbReference type="InterPro" id="IPR011701">
    <property type="entry name" value="MFS"/>
</dbReference>
<dbReference type="PANTHER" id="PTHR23513:SF11">
    <property type="entry name" value="STAPHYLOFERRIN A TRANSPORTER"/>
    <property type="match status" value="1"/>
</dbReference>
<dbReference type="Pfam" id="PF07690">
    <property type="entry name" value="MFS_1"/>
    <property type="match status" value="1"/>
</dbReference>
<feature type="transmembrane region" description="Helical" evidence="7">
    <location>
        <begin position="44"/>
        <end position="67"/>
    </location>
</feature>
<protein>
    <submittedName>
        <fullName evidence="8">MFS transporter</fullName>
    </submittedName>
</protein>
<dbReference type="InterPro" id="IPR036259">
    <property type="entry name" value="MFS_trans_sf"/>
</dbReference>
<evidence type="ECO:0000256" key="4">
    <source>
        <dbReference type="ARBA" id="ARBA00022989"/>
    </source>
</evidence>
<keyword evidence="5 7" id="KW-0472">Membrane</keyword>
<evidence type="ECO:0000256" key="6">
    <source>
        <dbReference type="SAM" id="MobiDB-lite"/>
    </source>
</evidence>
<keyword evidence="2" id="KW-1003">Cell membrane</keyword>
<keyword evidence="4 7" id="KW-1133">Transmembrane helix</keyword>
<feature type="transmembrane region" description="Helical" evidence="7">
    <location>
        <begin position="168"/>
        <end position="189"/>
    </location>
</feature>
<dbReference type="Proteomes" id="UP001167160">
    <property type="component" value="Unassembled WGS sequence"/>
</dbReference>
<comment type="subcellular location">
    <subcellularLocation>
        <location evidence="1">Cell membrane</location>
        <topology evidence="1">Multi-pass membrane protein</topology>
    </subcellularLocation>
</comment>
<dbReference type="RefSeq" id="WP_251413519.1">
    <property type="nucleotide sequence ID" value="NZ_JAMQGM010000023.1"/>
</dbReference>
<feature type="transmembrane region" description="Helical" evidence="7">
    <location>
        <begin position="140"/>
        <end position="162"/>
    </location>
</feature>
<dbReference type="Gene3D" id="1.20.1250.20">
    <property type="entry name" value="MFS general substrate transporter like domains"/>
    <property type="match status" value="1"/>
</dbReference>
<sequence length="424" mass="42534">MPHPLRDRRFRLLFAGRSLSLLGDSVIPAALALAVLRVTGSTSALAVVLGCALVPKLALLPVGGVVADRLSARTVTIATDLVRCGAQLVVGVELLSSAPSIAVIAGAEVAGGVASAFAMPALGPLVTGTVAAADRQRANSLLGTAGSAARLGGPALAGLLLWAAGPGWAFVLDALTFVLSAACIALVPVRHVQLPRRSFREDLTLGWAEVRARDWYWTSLIAHGVWNFTASVLLVLGPAVAVAELGGEHVWVALLQVGAVGLLAGSLLAGRARLRRPVLIANIGCATYALPLALLSLAAPAAVVVASYGVAMVGLGFLNPVWHTAVQNAVPEHALARITSYDWLVSLGAMPLGYALAPVAAAAWGPAVPLMAGAVLAAGACLGTAAVPGVRHFTAGPDVPAGGMSAPPTGTAAGAVAQEPGGPS</sequence>
<feature type="transmembrane region" description="Helical" evidence="7">
    <location>
        <begin position="220"/>
        <end position="243"/>
    </location>
</feature>
<comment type="caution">
    <text evidence="8">The sequence shown here is derived from an EMBL/GenBank/DDBJ whole genome shotgun (WGS) entry which is preliminary data.</text>
</comment>
<feature type="transmembrane region" description="Helical" evidence="7">
    <location>
        <begin position="113"/>
        <end position="133"/>
    </location>
</feature>
<evidence type="ECO:0000256" key="7">
    <source>
        <dbReference type="SAM" id="Phobius"/>
    </source>
</evidence>
<feature type="transmembrane region" description="Helical" evidence="7">
    <location>
        <begin position="249"/>
        <end position="270"/>
    </location>
</feature>
<dbReference type="SUPFAM" id="SSF103473">
    <property type="entry name" value="MFS general substrate transporter"/>
    <property type="match status" value="1"/>
</dbReference>
<organism evidence="8 9">
    <name type="scientific">Streptomyces meridianus</name>
    <dbReference type="NCBI Taxonomy" id="2938945"/>
    <lineage>
        <taxon>Bacteria</taxon>
        <taxon>Bacillati</taxon>
        <taxon>Actinomycetota</taxon>
        <taxon>Actinomycetes</taxon>
        <taxon>Kitasatosporales</taxon>
        <taxon>Streptomycetaceae</taxon>
        <taxon>Streptomyces</taxon>
    </lineage>
</organism>
<feature type="transmembrane region" description="Helical" evidence="7">
    <location>
        <begin position="343"/>
        <end position="364"/>
    </location>
</feature>
<dbReference type="EMBL" id="JAMQGM010000023">
    <property type="protein sequence ID" value="MCM2577942.1"/>
    <property type="molecule type" value="Genomic_DNA"/>
</dbReference>
<feature type="transmembrane region" description="Helical" evidence="7">
    <location>
        <begin position="301"/>
        <end position="322"/>
    </location>
</feature>
<keyword evidence="9" id="KW-1185">Reference proteome</keyword>
<dbReference type="CDD" id="cd06173">
    <property type="entry name" value="MFS_MefA_like"/>
    <property type="match status" value="1"/>
</dbReference>
<accession>A0ABT0X5Y4</accession>
<keyword evidence="3 7" id="KW-0812">Transmembrane</keyword>
<feature type="transmembrane region" description="Helical" evidence="7">
    <location>
        <begin position="88"/>
        <end position="107"/>
    </location>
</feature>
<proteinExistence type="predicted"/>
<evidence type="ECO:0000313" key="9">
    <source>
        <dbReference type="Proteomes" id="UP001167160"/>
    </source>
</evidence>
<evidence type="ECO:0000256" key="2">
    <source>
        <dbReference type="ARBA" id="ARBA00022475"/>
    </source>
</evidence>
<evidence type="ECO:0000313" key="8">
    <source>
        <dbReference type="EMBL" id="MCM2577942.1"/>
    </source>
</evidence>